<accession>A0ABQ2UJK7</accession>
<dbReference type="InterPro" id="IPR050428">
    <property type="entry name" value="TCS_sensor_his_kinase"/>
</dbReference>
<keyword evidence="9" id="KW-0902">Two-component regulatory system</keyword>
<keyword evidence="15" id="KW-1185">Reference proteome</keyword>
<feature type="transmembrane region" description="Helical" evidence="11">
    <location>
        <begin position="67"/>
        <end position="90"/>
    </location>
</feature>
<dbReference type="GO" id="GO:0016301">
    <property type="term" value="F:kinase activity"/>
    <property type="evidence" value="ECO:0007669"/>
    <property type="project" value="UniProtKB-KW"/>
</dbReference>
<evidence type="ECO:0000256" key="11">
    <source>
        <dbReference type="SAM" id="Phobius"/>
    </source>
</evidence>
<evidence type="ECO:0000313" key="14">
    <source>
        <dbReference type="EMBL" id="GGU34762.1"/>
    </source>
</evidence>
<keyword evidence="10 11" id="KW-0472">Membrane</keyword>
<protein>
    <recommendedName>
        <fullName evidence="3">histidine kinase</fullName>
        <ecNumber evidence="3">2.7.13.3</ecNumber>
    </recommendedName>
</protein>
<dbReference type="EMBL" id="BMRE01000009">
    <property type="protein sequence ID" value="GGU34762.1"/>
    <property type="molecule type" value="Genomic_DNA"/>
</dbReference>
<dbReference type="EC" id="2.7.13.3" evidence="3"/>
<dbReference type="PANTHER" id="PTHR45436">
    <property type="entry name" value="SENSOR HISTIDINE KINASE YKOH"/>
    <property type="match status" value="1"/>
</dbReference>
<feature type="transmembrane region" description="Helical" evidence="11">
    <location>
        <begin position="12"/>
        <end position="32"/>
    </location>
</feature>
<dbReference type="SMART" id="SM00388">
    <property type="entry name" value="HisKA"/>
    <property type="match status" value="1"/>
</dbReference>
<evidence type="ECO:0000313" key="15">
    <source>
        <dbReference type="Proteomes" id="UP000649573"/>
    </source>
</evidence>
<reference evidence="15" key="1">
    <citation type="journal article" date="2019" name="Int. J. Syst. Evol. Microbiol.">
        <title>The Global Catalogue of Microorganisms (GCM) 10K type strain sequencing project: providing services to taxonomists for standard genome sequencing and annotation.</title>
        <authorList>
            <consortium name="The Broad Institute Genomics Platform"/>
            <consortium name="The Broad Institute Genome Sequencing Center for Infectious Disease"/>
            <person name="Wu L."/>
            <person name="Ma J."/>
        </authorList>
    </citation>
    <scope>NUCLEOTIDE SEQUENCE [LARGE SCALE GENOMIC DNA]</scope>
    <source>
        <strain evidence="15">JCM 3296</strain>
    </source>
</reference>
<dbReference type="Gene3D" id="3.30.565.10">
    <property type="entry name" value="Histidine kinase-like ATPase, C-terminal domain"/>
    <property type="match status" value="1"/>
</dbReference>
<feature type="domain" description="Histidine kinase" evidence="12">
    <location>
        <begin position="159"/>
        <end position="363"/>
    </location>
</feature>
<keyword evidence="7 14" id="KW-0418">Kinase</keyword>
<dbReference type="Pfam" id="PF00672">
    <property type="entry name" value="HAMP"/>
    <property type="match status" value="1"/>
</dbReference>
<evidence type="ECO:0000256" key="1">
    <source>
        <dbReference type="ARBA" id="ARBA00000085"/>
    </source>
</evidence>
<dbReference type="InterPro" id="IPR005467">
    <property type="entry name" value="His_kinase_dom"/>
</dbReference>
<dbReference type="InterPro" id="IPR003594">
    <property type="entry name" value="HATPase_dom"/>
</dbReference>
<keyword evidence="4" id="KW-0597">Phosphoprotein</keyword>
<evidence type="ECO:0000256" key="7">
    <source>
        <dbReference type="ARBA" id="ARBA00022777"/>
    </source>
</evidence>
<comment type="catalytic activity">
    <reaction evidence="1">
        <text>ATP + protein L-histidine = ADP + protein N-phospho-L-histidine.</text>
        <dbReference type="EC" id="2.7.13.3"/>
    </reaction>
</comment>
<dbReference type="Gene3D" id="1.10.287.130">
    <property type="match status" value="1"/>
</dbReference>
<dbReference type="InterPro" id="IPR004358">
    <property type="entry name" value="Sig_transdc_His_kin-like_C"/>
</dbReference>
<dbReference type="CDD" id="cd00075">
    <property type="entry name" value="HATPase"/>
    <property type="match status" value="1"/>
</dbReference>
<dbReference type="Gene3D" id="6.10.340.10">
    <property type="match status" value="1"/>
</dbReference>
<evidence type="ECO:0000259" key="13">
    <source>
        <dbReference type="PROSITE" id="PS50885"/>
    </source>
</evidence>
<dbReference type="PRINTS" id="PR00344">
    <property type="entry name" value="BCTRLSENSOR"/>
</dbReference>
<comment type="caution">
    <text evidence="14">The sequence shown here is derived from an EMBL/GenBank/DDBJ whole genome shotgun (WGS) entry which is preliminary data.</text>
</comment>
<dbReference type="SMART" id="SM00304">
    <property type="entry name" value="HAMP"/>
    <property type="match status" value="1"/>
</dbReference>
<dbReference type="InterPro" id="IPR003661">
    <property type="entry name" value="HisK_dim/P_dom"/>
</dbReference>
<keyword evidence="6 11" id="KW-0812">Transmembrane</keyword>
<dbReference type="CDD" id="cd06225">
    <property type="entry name" value="HAMP"/>
    <property type="match status" value="1"/>
</dbReference>
<comment type="subcellular location">
    <subcellularLocation>
        <location evidence="2">Cell membrane</location>
    </subcellularLocation>
</comment>
<name>A0ABQ2UJK7_9PSEU</name>
<evidence type="ECO:0000256" key="2">
    <source>
        <dbReference type="ARBA" id="ARBA00004236"/>
    </source>
</evidence>
<dbReference type="SUPFAM" id="SSF55874">
    <property type="entry name" value="ATPase domain of HSP90 chaperone/DNA topoisomerase II/histidine kinase"/>
    <property type="match status" value="1"/>
</dbReference>
<evidence type="ECO:0000256" key="3">
    <source>
        <dbReference type="ARBA" id="ARBA00012438"/>
    </source>
</evidence>
<evidence type="ECO:0000256" key="9">
    <source>
        <dbReference type="ARBA" id="ARBA00023012"/>
    </source>
</evidence>
<evidence type="ECO:0000256" key="4">
    <source>
        <dbReference type="ARBA" id="ARBA00022553"/>
    </source>
</evidence>
<dbReference type="SMART" id="SM00387">
    <property type="entry name" value="HATPase_c"/>
    <property type="match status" value="1"/>
</dbReference>
<gene>
    <name evidence="14" type="ORF">GCM10010178_28850</name>
</gene>
<evidence type="ECO:0000256" key="5">
    <source>
        <dbReference type="ARBA" id="ARBA00022679"/>
    </source>
</evidence>
<dbReference type="PROSITE" id="PS50885">
    <property type="entry name" value="HAMP"/>
    <property type="match status" value="1"/>
</dbReference>
<dbReference type="SUPFAM" id="SSF47384">
    <property type="entry name" value="Homodimeric domain of signal transducing histidine kinase"/>
    <property type="match status" value="1"/>
</dbReference>
<keyword evidence="5" id="KW-0808">Transferase</keyword>
<sequence length="363" mass="38317">MRLTARSRLALLYLGLVLVTGVVLMALTYVLVRQSMNRRVLLGFTTDRPPDLTALRERFRAETLSELLTQATIALAVVTLLAAVLGWLVAGRILRPIRAISATAQRLSAENLSERVPVTAPADELAALAGTINGMLDRIQHGIAERDRVLASQRMFTANAAHELRTPLATMRTAIDVTLDGDPSRAELLAMAGDVAAAVDHSRRTLDGLLALARSHPRDQRPADLAEVARASLAAVTRADVTLHADLRPAPVSGEPVLLERLASNLLDNAARYNHAGGHIAVGTGTDGGRAFLRVSNSGPAIRAEEAEALLEPFVRGDGVRTHTDGGAGLGLSIVRAIAAAHHGEVTVAAREAGGLDVTVLLG</sequence>
<dbReference type="Proteomes" id="UP000649573">
    <property type="component" value="Unassembled WGS sequence"/>
</dbReference>
<dbReference type="InterPro" id="IPR036097">
    <property type="entry name" value="HisK_dim/P_sf"/>
</dbReference>
<dbReference type="SUPFAM" id="SSF158472">
    <property type="entry name" value="HAMP domain-like"/>
    <property type="match status" value="1"/>
</dbReference>
<dbReference type="Pfam" id="PF02518">
    <property type="entry name" value="HATPase_c"/>
    <property type="match status" value="1"/>
</dbReference>
<dbReference type="PANTHER" id="PTHR45436:SF5">
    <property type="entry name" value="SENSOR HISTIDINE KINASE TRCS"/>
    <property type="match status" value="1"/>
</dbReference>
<evidence type="ECO:0000259" key="12">
    <source>
        <dbReference type="PROSITE" id="PS50109"/>
    </source>
</evidence>
<dbReference type="InterPro" id="IPR036890">
    <property type="entry name" value="HATPase_C_sf"/>
</dbReference>
<keyword evidence="8 11" id="KW-1133">Transmembrane helix</keyword>
<evidence type="ECO:0000256" key="10">
    <source>
        <dbReference type="ARBA" id="ARBA00023136"/>
    </source>
</evidence>
<dbReference type="CDD" id="cd00082">
    <property type="entry name" value="HisKA"/>
    <property type="match status" value="1"/>
</dbReference>
<dbReference type="InterPro" id="IPR003660">
    <property type="entry name" value="HAMP_dom"/>
</dbReference>
<evidence type="ECO:0000256" key="6">
    <source>
        <dbReference type="ARBA" id="ARBA00022692"/>
    </source>
</evidence>
<dbReference type="Pfam" id="PF00512">
    <property type="entry name" value="HisKA"/>
    <property type="match status" value="1"/>
</dbReference>
<proteinExistence type="predicted"/>
<evidence type="ECO:0000256" key="8">
    <source>
        <dbReference type="ARBA" id="ARBA00022989"/>
    </source>
</evidence>
<dbReference type="PROSITE" id="PS50109">
    <property type="entry name" value="HIS_KIN"/>
    <property type="match status" value="1"/>
</dbReference>
<organism evidence="14 15">
    <name type="scientific">Lentzea flava</name>
    <dbReference type="NCBI Taxonomy" id="103732"/>
    <lineage>
        <taxon>Bacteria</taxon>
        <taxon>Bacillati</taxon>
        <taxon>Actinomycetota</taxon>
        <taxon>Actinomycetes</taxon>
        <taxon>Pseudonocardiales</taxon>
        <taxon>Pseudonocardiaceae</taxon>
        <taxon>Lentzea</taxon>
    </lineage>
</organism>
<feature type="domain" description="HAMP" evidence="13">
    <location>
        <begin position="91"/>
        <end position="144"/>
    </location>
</feature>
<dbReference type="RefSeq" id="WP_229812548.1">
    <property type="nucleotide sequence ID" value="NZ_BMRE01000009.1"/>
</dbReference>